<keyword evidence="5 6" id="KW-0408">Iron</keyword>
<keyword evidence="3 6" id="KW-0479">Metal-binding</keyword>
<evidence type="ECO:0000256" key="7">
    <source>
        <dbReference type="SAM" id="Phobius"/>
    </source>
</evidence>
<dbReference type="PANTHER" id="PTHR37823:SF1">
    <property type="entry name" value="CYTOCHROME C-553-LIKE"/>
    <property type="match status" value="1"/>
</dbReference>
<keyword evidence="1" id="KW-0813">Transport</keyword>
<dbReference type="SUPFAM" id="SSF46626">
    <property type="entry name" value="Cytochrome c"/>
    <property type="match status" value="1"/>
</dbReference>
<dbReference type="InterPro" id="IPR036909">
    <property type="entry name" value="Cyt_c-like_dom_sf"/>
</dbReference>
<evidence type="ECO:0000256" key="1">
    <source>
        <dbReference type="ARBA" id="ARBA00022448"/>
    </source>
</evidence>
<evidence type="ECO:0000256" key="5">
    <source>
        <dbReference type="ARBA" id="ARBA00023004"/>
    </source>
</evidence>
<dbReference type="InterPro" id="IPR051811">
    <property type="entry name" value="Cytochrome_c550/c551-like"/>
</dbReference>
<accession>A0ABW6IGQ3</accession>
<feature type="domain" description="Cytochrome c" evidence="8">
    <location>
        <begin position="56"/>
        <end position="129"/>
    </location>
</feature>
<dbReference type="Proteomes" id="UP001600165">
    <property type="component" value="Unassembled WGS sequence"/>
</dbReference>
<evidence type="ECO:0000256" key="4">
    <source>
        <dbReference type="ARBA" id="ARBA00022982"/>
    </source>
</evidence>
<keyword evidence="7" id="KW-0812">Transmembrane</keyword>
<feature type="transmembrane region" description="Helical" evidence="7">
    <location>
        <begin position="20"/>
        <end position="38"/>
    </location>
</feature>
<evidence type="ECO:0000259" key="8">
    <source>
        <dbReference type="PROSITE" id="PS51007"/>
    </source>
</evidence>
<keyword evidence="10" id="KW-1185">Reference proteome</keyword>
<evidence type="ECO:0000313" key="10">
    <source>
        <dbReference type="Proteomes" id="UP001600165"/>
    </source>
</evidence>
<name>A0ABW6IGQ3_9CYAN</name>
<dbReference type="InterPro" id="IPR009056">
    <property type="entry name" value="Cyt_c-like_dom"/>
</dbReference>
<keyword evidence="2 6" id="KW-0349">Heme</keyword>
<sequence length="129" mass="14282">MTHDTLNEQSTEALSVTQRLAIAVVGLLLALGLIIWGVQHFRISDPYILQVLALKGDRDRGALIFQMNCAVCHGFEASGEVGPDLHRVSERKSKVNLIRQVISGQTPPMPQFQPEAKDMADLLEYLESI</sequence>
<evidence type="ECO:0000256" key="2">
    <source>
        <dbReference type="ARBA" id="ARBA00022617"/>
    </source>
</evidence>
<reference evidence="9 10" key="1">
    <citation type="submission" date="2024-10" db="EMBL/GenBank/DDBJ databases">
        <authorList>
            <person name="Ratan Roy A."/>
            <person name="Morales Sandoval P.H."/>
            <person name="De Los Santos Villalobos S."/>
            <person name="Chakraborty S."/>
            <person name="Mukherjee J."/>
        </authorList>
    </citation>
    <scope>NUCLEOTIDE SEQUENCE [LARGE SCALE GENOMIC DNA]</scope>
    <source>
        <strain evidence="9 10">S1</strain>
    </source>
</reference>
<organism evidence="9 10">
    <name type="scientific">Almyronema epifaneia S1</name>
    <dbReference type="NCBI Taxonomy" id="2991925"/>
    <lineage>
        <taxon>Bacteria</taxon>
        <taxon>Bacillati</taxon>
        <taxon>Cyanobacteriota</taxon>
        <taxon>Cyanophyceae</taxon>
        <taxon>Nodosilineales</taxon>
        <taxon>Nodosilineaceae</taxon>
        <taxon>Almyronema</taxon>
        <taxon>Almyronema epifaneia</taxon>
    </lineage>
</organism>
<gene>
    <name evidence="9" type="ORF">ACFVKH_13940</name>
</gene>
<protein>
    <submittedName>
        <fullName evidence="9">C-type cytochrome</fullName>
    </submittedName>
</protein>
<dbReference type="EMBL" id="JBHZOL010000086">
    <property type="protein sequence ID" value="MFE4107389.1"/>
    <property type="molecule type" value="Genomic_DNA"/>
</dbReference>
<evidence type="ECO:0000313" key="9">
    <source>
        <dbReference type="EMBL" id="MFE4107389.1"/>
    </source>
</evidence>
<dbReference type="PROSITE" id="PS51007">
    <property type="entry name" value="CYTC"/>
    <property type="match status" value="1"/>
</dbReference>
<evidence type="ECO:0000256" key="6">
    <source>
        <dbReference type="PROSITE-ProRule" id="PRU00433"/>
    </source>
</evidence>
<dbReference type="Gene3D" id="1.10.760.10">
    <property type="entry name" value="Cytochrome c-like domain"/>
    <property type="match status" value="1"/>
</dbReference>
<proteinExistence type="predicted"/>
<dbReference type="Pfam" id="PF13442">
    <property type="entry name" value="Cytochrome_CBB3"/>
    <property type="match status" value="1"/>
</dbReference>
<dbReference type="PANTHER" id="PTHR37823">
    <property type="entry name" value="CYTOCHROME C-553-LIKE"/>
    <property type="match status" value="1"/>
</dbReference>
<keyword evidence="7" id="KW-1133">Transmembrane helix</keyword>
<evidence type="ECO:0000256" key="3">
    <source>
        <dbReference type="ARBA" id="ARBA00022723"/>
    </source>
</evidence>
<keyword evidence="4" id="KW-0249">Electron transport</keyword>
<keyword evidence="7" id="KW-0472">Membrane</keyword>
<comment type="caution">
    <text evidence="9">The sequence shown here is derived from an EMBL/GenBank/DDBJ whole genome shotgun (WGS) entry which is preliminary data.</text>
</comment>